<accession>U9TJQ6</accession>
<name>U9TJQ6_RHIID</name>
<reference evidence="1" key="1">
    <citation type="submission" date="2013-07" db="EMBL/GenBank/DDBJ databases">
        <title>The genome of an arbuscular mycorrhizal fungus provides insights into the evolution of the oldest plant symbiosis.</title>
        <authorList>
            <consortium name="DOE Joint Genome Institute"/>
            <person name="Tisserant E."/>
            <person name="Malbreil M."/>
            <person name="Kuo A."/>
            <person name="Kohler A."/>
            <person name="Symeonidi A."/>
            <person name="Balestrini R."/>
            <person name="Charron P."/>
            <person name="Duensing N."/>
            <person name="Frei-dit-Frey N."/>
            <person name="Gianinazzi-Pearson V."/>
            <person name="Gilbert B."/>
            <person name="Handa Y."/>
            <person name="Hijri M."/>
            <person name="Kaul R."/>
            <person name="Kawaguchi M."/>
            <person name="Krajinski F."/>
            <person name="Lammers P."/>
            <person name="Lapierre D."/>
            <person name="Masclaux F.G."/>
            <person name="Murat C."/>
            <person name="Morin E."/>
            <person name="Ndikumana S."/>
            <person name="Pagni M."/>
            <person name="Petitpierre D."/>
            <person name="Requena N."/>
            <person name="Rosikiewicz P."/>
            <person name="Riley R."/>
            <person name="Saito K."/>
            <person name="San Clemente H."/>
            <person name="Shapiro H."/>
            <person name="van Tuinen D."/>
            <person name="Becard G."/>
            <person name="Bonfante P."/>
            <person name="Paszkowski U."/>
            <person name="Shachar-Hill Y."/>
            <person name="Young J.P."/>
            <person name="Sanders I.R."/>
            <person name="Henrissat B."/>
            <person name="Rensing S.A."/>
            <person name="Grigoriev I.V."/>
            <person name="Corradi N."/>
            <person name="Roux C."/>
            <person name="Martin F."/>
        </authorList>
    </citation>
    <scope>NUCLEOTIDE SEQUENCE</scope>
    <source>
        <strain evidence="1">DAOM 197198</strain>
    </source>
</reference>
<gene>
    <name evidence="1" type="ORF">GLOINDRAFT_85805</name>
</gene>
<evidence type="ECO:0000313" key="1">
    <source>
        <dbReference type="EMBL" id="ESA03571.1"/>
    </source>
</evidence>
<dbReference type="VEuPathDB" id="FungiDB:RhiirFUN_016285"/>
<dbReference type="HOGENOM" id="CLU_1361051_0_0_1"/>
<organism evidence="1">
    <name type="scientific">Rhizophagus irregularis (strain DAOM 181602 / DAOM 197198 / MUCL 43194)</name>
    <name type="common">Arbuscular mycorrhizal fungus</name>
    <name type="synonym">Glomus intraradices</name>
    <dbReference type="NCBI Taxonomy" id="747089"/>
    <lineage>
        <taxon>Eukaryota</taxon>
        <taxon>Fungi</taxon>
        <taxon>Fungi incertae sedis</taxon>
        <taxon>Mucoromycota</taxon>
        <taxon>Glomeromycotina</taxon>
        <taxon>Glomeromycetes</taxon>
        <taxon>Glomerales</taxon>
        <taxon>Glomeraceae</taxon>
        <taxon>Rhizophagus</taxon>
    </lineage>
</organism>
<protein>
    <submittedName>
        <fullName evidence="1">Uncharacterized protein</fullName>
    </submittedName>
</protein>
<dbReference type="AlphaFoldDB" id="U9TJQ6"/>
<proteinExistence type="predicted"/>
<sequence length="201" mass="23240">MTEKRKISSSIAEYSRDGDDSIGSVRFRTDTIEKIESNPKTRVTSVQIQVSRFGTDVWNDWNVEPFPSLIIVKRKLKYISAVVPNPRLKRSNFMLKASANKSGLFSPYESEIHQNVRVEVRKTEVGPWFTLFPYDFTAPLSQPQAPSAFTRLMDFRIDFQNKREDIRVILLYNHIIQLFQRCVGWLGVTMESDLLNGLYGI</sequence>
<dbReference type="EMBL" id="KI294933">
    <property type="protein sequence ID" value="ESA03571.1"/>
    <property type="molecule type" value="Genomic_DNA"/>
</dbReference>